<dbReference type="Proteomes" id="UP000787419">
    <property type="component" value="Unassembled WGS sequence"/>
</dbReference>
<accession>A0A9D5X0W4</accession>
<reference evidence="1" key="1">
    <citation type="submission" date="2020-04" db="EMBL/GenBank/DDBJ databases">
        <title>Deep metagenomics examines the oral microbiome during advanced dental caries in children, revealing novel taxa and co-occurrences with host molecules.</title>
        <authorList>
            <person name="Baker J.L."/>
            <person name="Morton J.T."/>
            <person name="Dinis M."/>
            <person name="Alvarez R."/>
            <person name="Tran N.C."/>
            <person name="Knight R."/>
            <person name="Edlund A."/>
        </authorList>
    </citation>
    <scope>NUCLEOTIDE SEQUENCE</scope>
    <source>
        <strain evidence="1">JCVI_32_bin.50</strain>
    </source>
</reference>
<dbReference type="RefSeq" id="WP_278490714.1">
    <property type="nucleotide sequence ID" value="NZ_CAJZDG010000066.1"/>
</dbReference>
<proteinExistence type="predicted"/>
<evidence type="ECO:0000313" key="2">
    <source>
        <dbReference type="Proteomes" id="UP000787419"/>
    </source>
</evidence>
<dbReference type="EMBL" id="JABZTM010000086">
    <property type="protein sequence ID" value="MBF1447297.1"/>
    <property type="molecule type" value="Genomic_DNA"/>
</dbReference>
<protein>
    <submittedName>
        <fullName evidence="1">Uncharacterized protein</fullName>
    </submittedName>
</protein>
<organism evidence="1 2">
    <name type="scientific">Prevotella nigrescens</name>
    <dbReference type="NCBI Taxonomy" id="28133"/>
    <lineage>
        <taxon>Bacteria</taxon>
        <taxon>Pseudomonadati</taxon>
        <taxon>Bacteroidota</taxon>
        <taxon>Bacteroidia</taxon>
        <taxon>Bacteroidales</taxon>
        <taxon>Prevotellaceae</taxon>
        <taxon>Prevotella</taxon>
    </lineage>
</organism>
<dbReference type="AlphaFoldDB" id="A0A9D5X0W4"/>
<comment type="caution">
    <text evidence="1">The sequence shown here is derived from an EMBL/GenBank/DDBJ whole genome shotgun (WGS) entry which is preliminary data.</text>
</comment>
<name>A0A9D5X0W4_9BACT</name>
<gene>
    <name evidence="1" type="ORF">HXN55_07960</name>
</gene>
<sequence>MSAAVGSFRTAVRIATELLQLSLRGYDDCRFGVTAVAVSGLRRLSLRGYDKRRFGTSVNTAVCGCCACLFSDA</sequence>
<evidence type="ECO:0000313" key="1">
    <source>
        <dbReference type="EMBL" id="MBF1447297.1"/>
    </source>
</evidence>